<evidence type="ECO:0000313" key="1">
    <source>
        <dbReference type="EMBL" id="QKJ31322.1"/>
    </source>
</evidence>
<name>A0A7D4UL04_9SPHI</name>
<dbReference type="KEGG" id="mmab:HQ865_16655"/>
<organism evidence="1 2">
    <name type="scientific">Mucilaginibacter mali</name>
    <dbReference type="NCBI Taxonomy" id="2740462"/>
    <lineage>
        <taxon>Bacteria</taxon>
        <taxon>Pseudomonadati</taxon>
        <taxon>Bacteroidota</taxon>
        <taxon>Sphingobacteriia</taxon>
        <taxon>Sphingobacteriales</taxon>
        <taxon>Sphingobacteriaceae</taxon>
        <taxon>Mucilaginibacter</taxon>
    </lineage>
</organism>
<keyword evidence="2" id="KW-1185">Reference proteome</keyword>
<dbReference type="PANTHER" id="PTHR38477:SF1">
    <property type="entry name" value="MUREIN L,D-TRANSPEPTIDASE CATALYTIC DOMAIN FAMILY PROTEIN"/>
    <property type="match status" value="1"/>
</dbReference>
<evidence type="ECO:0000313" key="2">
    <source>
        <dbReference type="Proteomes" id="UP000505355"/>
    </source>
</evidence>
<dbReference type="Pfam" id="PF13645">
    <property type="entry name" value="YkuD_2"/>
    <property type="match status" value="1"/>
</dbReference>
<reference evidence="1 2" key="1">
    <citation type="submission" date="2020-05" db="EMBL/GenBank/DDBJ databases">
        <title>Mucilaginibacter mali sp. nov.</title>
        <authorList>
            <person name="Kim H.S."/>
            <person name="Lee K.C."/>
            <person name="Suh M.K."/>
            <person name="Kim J.-S."/>
            <person name="Han K.-I."/>
            <person name="Eom M.K."/>
            <person name="Shin Y.K."/>
            <person name="Lee J.-S."/>
        </authorList>
    </citation>
    <scope>NUCLEOTIDE SEQUENCE [LARGE SCALE GENOMIC DNA]</scope>
    <source>
        <strain evidence="1 2">G2-14</strain>
    </source>
</reference>
<sequence>MLIIMASVYAVTPRLDISRTTDKAKQALSFCKQKGYNTRYCILIDMSLPSGVKRFMVWDFVKKDTLLTGLVSHGCGRSPWSWTWSKDKPAFSNADGSHCTALGRYRINERAYSAWGIHIKYFLTGLDHTNSNAMARQIVFHSWEKVSDKEVYPEGTPEGWGCPAVANNTLKAVDALIKKQQKHMLMWIYN</sequence>
<dbReference type="PANTHER" id="PTHR38477">
    <property type="entry name" value="HYPOTHETICAL EXPORTED PROTEIN"/>
    <property type="match status" value="1"/>
</dbReference>
<accession>A0A7D4UL04</accession>
<proteinExistence type="predicted"/>
<protein>
    <submittedName>
        <fullName evidence="1">Murein L,D-transpeptidase catalytic domain family protein</fullName>
    </submittedName>
</protein>
<gene>
    <name evidence="1" type="ORF">HQ865_16655</name>
</gene>
<dbReference type="InterPro" id="IPR032676">
    <property type="entry name" value="YkuD_2"/>
</dbReference>
<dbReference type="AlphaFoldDB" id="A0A7D4UL04"/>
<dbReference type="EMBL" id="CP054139">
    <property type="protein sequence ID" value="QKJ31322.1"/>
    <property type="molecule type" value="Genomic_DNA"/>
</dbReference>
<dbReference type="Proteomes" id="UP000505355">
    <property type="component" value="Chromosome"/>
</dbReference>